<feature type="domain" description="Thioredoxin" evidence="3">
    <location>
        <begin position="298"/>
        <end position="428"/>
    </location>
</feature>
<comment type="caution">
    <text evidence="4">The sequence shown here is derived from an EMBL/GenBank/DDBJ whole genome shotgun (WGS) entry which is preliminary data.</text>
</comment>
<dbReference type="InterPro" id="IPR013766">
    <property type="entry name" value="Thioredoxin_domain"/>
</dbReference>
<dbReference type="PANTHER" id="PTHR46497">
    <property type="entry name" value="THIOREDOXIN DOMAIN-CONTAINING PROTEIN 11"/>
    <property type="match status" value="1"/>
</dbReference>
<dbReference type="SUPFAM" id="SSF52833">
    <property type="entry name" value="Thioredoxin-like"/>
    <property type="match status" value="1"/>
</dbReference>
<dbReference type="InterPro" id="IPR036249">
    <property type="entry name" value="Thioredoxin-like_sf"/>
</dbReference>
<gene>
    <name evidence="4" type="ORF">SPHA_27075</name>
</gene>
<dbReference type="AlphaFoldDB" id="A0A812C2F2"/>
<dbReference type="InterPro" id="IPR052792">
    <property type="entry name" value="Thioredoxin_dom-contain_11"/>
</dbReference>
<evidence type="ECO:0000256" key="2">
    <source>
        <dbReference type="SAM" id="MobiDB-lite"/>
    </source>
</evidence>
<evidence type="ECO:0000313" key="4">
    <source>
        <dbReference type="EMBL" id="CAE1250364.1"/>
    </source>
</evidence>
<keyword evidence="1" id="KW-0175">Coiled coil</keyword>
<dbReference type="Gene3D" id="3.40.30.10">
    <property type="entry name" value="Glutaredoxin"/>
    <property type="match status" value="1"/>
</dbReference>
<evidence type="ECO:0000313" key="5">
    <source>
        <dbReference type="Proteomes" id="UP000597762"/>
    </source>
</evidence>
<dbReference type="PANTHER" id="PTHR46497:SF1">
    <property type="entry name" value="THIOREDOXIN DOMAIN-CONTAINING PROTEIN 11"/>
    <property type="match status" value="1"/>
</dbReference>
<evidence type="ECO:0000256" key="1">
    <source>
        <dbReference type="SAM" id="Coils"/>
    </source>
</evidence>
<name>A0A812C2F2_ACAPH</name>
<accession>A0A812C2F2</accession>
<dbReference type="Proteomes" id="UP000597762">
    <property type="component" value="Unassembled WGS sequence"/>
</dbReference>
<organism evidence="4 5">
    <name type="scientific">Acanthosepion pharaonis</name>
    <name type="common">Pharaoh cuttlefish</name>
    <name type="synonym">Sepia pharaonis</name>
    <dbReference type="NCBI Taxonomy" id="158019"/>
    <lineage>
        <taxon>Eukaryota</taxon>
        <taxon>Metazoa</taxon>
        <taxon>Spiralia</taxon>
        <taxon>Lophotrochozoa</taxon>
        <taxon>Mollusca</taxon>
        <taxon>Cephalopoda</taxon>
        <taxon>Coleoidea</taxon>
        <taxon>Decapodiformes</taxon>
        <taxon>Sepiida</taxon>
        <taxon>Sepiina</taxon>
        <taxon>Sepiidae</taxon>
        <taxon>Acanthosepion</taxon>
    </lineage>
</organism>
<evidence type="ECO:0000259" key="3">
    <source>
        <dbReference type="PROSITE" id="PS51352"/>
    </source>
</evidence>
<feature type="coiled-coil region" evidence="1">
    <location>
        <begin position="450"/>
        <end position="477"/>
    </location>
</feature>
<protein>
    <recommendedName>
        <fullName evidence="3">Thioredoxin domain-containing protein</fullName>
    </recommendedName>
</protein>
<reference evidence="4" key="1">
    <citation type="submission" date="2021-01" db="EMBL/GenBank/DDBJ databases">
        <authorList>
            <person name="Li R."/>
            <person name="Bekaert M."/>
        </authorList>
    </citation>
    <scope>NUCLEOTIDE SEQUENCE</scope>
    <source>
        <strain evidence="4">Farmed</strain>
    </source>
</reference>
<dbReference type="OrthoDB" id="1910803at2759"/>
<dbReference type="EMBL" id="CAHIKZ030001040">
    <property type="protein sequence ID" value="CAE1250364.1"/>
    <property type="molecule type" value="Genomic_DNA"/>
</dbReference>
<sequence length="559" mass="63965">MGPNVGEVVMVKHKNILKNPSARNFTSSELVKWAFEVRQQPLVKILSPSGMKSLQLSTEIAKGATVIMFYIHNPLFDANQYYHLLREVALDYIRCTKDNSFNEMISSSFNHRLSSMKKIKETVEICRKSHLLYQLQQKQNHVYLHPSDYPQPSSSSSETLGMNSMSPPSPMCRCCVSVLHKQLLQGHVYHNVCLSCRTNRTVLFYAMDVINHSVFAERLGINATELARTKKPALIIIDEKDEKSYFLKKPFTKSFVAEFIANYTTGDIEREMLSSPSSKSVNHQNHNSSDKDKNLNRESGVPPDTDFDSSSTTPNIVRVTEITSHTFQQLVINTSNDVLLLYYAPWCGFCASFAHIYLSLARYFQQASNLLFARINGESEDLPWEYTADTYPTLLFFPSGRQQDSIVFSEELPKSLPNLIRFVLHHATHSVRLRTDTAQRCTSRCINTNLQNAFNRISILDKQLKRLEHRLARLEGTIFRSNLLNASHKADPLTTPVQATSILALRTHWGQQVHKKQHQKQICQKLVHFLQRTRQSLDKDDLVRFMKANNILLESAPSR</sequence>
<feature type="compositionally biased region" description="Polar residues" evidence="2">
    <location>
        <begin position="274"/>
        <end position="287"/>
    </location>
</feature>
<dbReference type="CDD" id="cd02995">
    <property type="entry name" value="PDI_a_PDI_a'_C"/>
    <property type="match status" value="1"/>
</dbReference>
<keyword evidence="5" id="KW-1185">Reference proteome</keyword>
<dbReference type="Pfam" id="PF00085">
    <property type="entry name" value="Thioredoxin"/>
    <property type="match status" value="1"/>
</dbReference>
<feature type="region of interest" description="Disordered" evidence="2">
    <location>
        <begin position="274"/>
        <end position="312"/>
    </location>
</feature>
<dbReference type="PROSITE" id="PS51352">
    <property type="entry name" value="THIOREDOXIN_2"/>
    <property type="match status" value="1"/>
</dbReference>
<proteinExistence type="predicted"/>